<dbReference type="GO" id="GO:0000105">
    <property type="term" value="P:L-histidine biosynthetic process"/>
    <property type="evidence" value="ECO:0007669"/>
    <property type="project" value="UniProtKB-UniRule"/>
</dbReference>
<dbReference type="SUPFAM" id="SSF89550">
    <property type="entry name" value="PHP domain-like"/>
    <property type="match status" value="1"/>
</dbReference>
<feature type="domain" description="Polymerase/histidinol phosphatase N-terminal" evidence="9">
    <location>
        <begin position="5"/>
        <end position="95"/>
    </location>
</feature>
<evidence type="ECO:0000256" key="8">
    <source>
        <dbReference type="RuleBase" id="RU366003"/>
    </source>
</evidence>
<dbReference type="GO" id="GO:0004401">
    <property type="term" value="F:histidinol-phosphatase activity"/>
    <property type="evidence" value="ECO:0007669"/>
    <property type="project" value="UniProtKB-UniRule"/>
</dbReference>
<dbReference type="AlphaFoldDB" id="A0A516KG30"/>
<dbReference type="SMART" id="SM00481">
    <property type="entry name" value="POLIIIAc"/>
    <property type="match status" value="1"/>
</dbReference>
<comment type="pathway">
    <text evidence="1 8">Amino-acid biosynthesis; L-histidine biosynthesis; L-histidine from 5-phospho-alpha-D-ribose 1-diphosphate: step 8/9.</text>
</comment>
<organism evidence="10 11">
    <name type="scientific">Radiobacillus deserti</name>
    <dbReference type="NCBI Taxonomy" id="2594883"/>
    <lineage>
        <taxon>Bacteria</taxon>
        <taxon>Bacillati</taxon>
        <taxon>Bacillota</taxon>
        <taxon>Bacilli</taxon>
        <taxon>Bacillales</taxon>
        <taxon>Bacillaceae</taxon>
        <taxon>Radiobacillus</taxon>
    </lineage>
</organism>
<dbReference type="PANTHER" id="PTHR21039">
    <property type="entry name" value="HISTIDINOL PHOSPHATASE-RELATED"/>
    <property type="match status" value="1"/>
</dbReference>
<dbReference type="Proteomes" id="UP000315215">
    <property type="component" value="Chromosome"/>
</dbReference>
<dbReference type="GO" id="GO:0005737">
    <property type="term" value="C:cytoplasm"/>
    <property type="evidence" value="ECO:0007669"/>
    <property type="project" value="TreeGrafter"/>
</dbReference>
<dbReference type="KEGG" id="aqt:FN924_09055"/>
<dbReference type="InterPro" id="IPR004013">
    <property type="entry name" value="PHP_dom"/>
</dbReference>
<evidence type="ECO:0000256" key="5">
    <source>
        <dbReference type="ARBA" id="ARBA00022801"/>
    </source>
</evidence>
<sequence length="265" mass="30585">MMRNGDFHVHTQYCPHGSKDTMEAYILRAIEKGLESLTFTEHAPLPDSFVDPVPNQDSAMSWTDVDAYLADGEKLKQKYKDDIHIKIGFEVDYIEGFEKETKNILNYFGSKIEDSILSVHMLRINDEYVCIDYSVDEFERILSLSNGIDSLYTLYYNTLKQSILADLGTYKPRRIGHMTLIEKFRKRFPTATDFSSLQKEILLLIQQEHLELDVNTAGFFKDWNENCYPPQQLIYKAKELGIPLVPGSDSHTAKHIARGFNRITI</sequence>
<comment type="similarity">
    <text evidence="2 8">Belongs to the PHP hydrolase family. HisK subfamily.</text>
</comment>
<evidence type="ECO:0000259" key="9">
    <source>
        <dbReference type="SMART" id="SM00481"/>
    </source>
</evidence>
<keyword evidence="6 8" id="KW-0368">Histidine biosynthesis</keyword>
<dbReference type="InterPro" id="IPR016195">
    <property type="entry name" value="Pol/histidinol_Pase-like"/>
</dbReference>
<evidence type="ECO:0000256" key="3">
    <source>
        <dbReference type="ARBA" id="ARBA00013085"/>
    </source>
</evidence>
<evidence type="ECO:0000256" key="6">
    <source>
        <dbReference type="ARBA" id="ARBA00023102"/>
    </source>
</evidence>
<dbReference type="PANTHER" id="PTHR21039:SF0">
    <property type="entry name" value="HISTIDINOL-PHOSPHATASE"/>
    <property type="match status" value="1"/>
</dbReference>
<evidence type="ECO:0000313" key="11">
    <source>
        <dbReference type="Proteomes" id="UP000315215"/>
    </source>
</evidence>
<evidence type="ECO:0000256" key="2">
    <source>
        <dbReference type="ARBA" id="ARBA00009152"/>
    </source>
</evidence>
<dbReference type="CDD" id="cd12110">
    <property type="entry name" value="PHP_HisPPase_Hisj_like"/>
    <property type="match status" value="1"/>
</dbReference>
<protein>
    <recommendedName>
        <fullName evidence="3 8">Histidinol-phosphatase</fullName>
        <shortName evidence="8">HolPase</shortName>
        <ecNumber evidence="3 8">3.1.3.15</ecNumber>
    </recommendedName>
</protein>
<dbReference type="Pfam" id="PF02811">
    <property type="entry name" value="PHP"/>
    <property type="match status" value="1"/>
</dbReference>
<keyword evidence="4 8" id="KW-0028">Amino-acid biosynthesis</keyword>
<reference evidence="10 11" key="1">
    <citation type="submission" date="2019-07" db="EMBL/GenBank/DDBJ databases">
        <authorList>
            <person name="Li J."/>
        </authorList>
    </citation>
    <scope>NUCLEOTIDE SEQUENCE [LARGE SCALE GENOMIC DNA]</scope>
    <source>
        <strain evidence="10 11">TKL69</strain>
    </source>
</reference>
<comment type="catalytic activity">
    <reaction evidence="7 8">
        <text>L-histidinol phosphate + H2O = L-histidinol + phosphate</text>
        <dbReference type="Rhea" id="RHEA:14465"/>
        <dbReference type="ChEBI" id="CHEBI:15377"/>
        <dbReference type="ChEBI" id="CHEBI:43474"/>
        <dbReference type="ChEBI" id="CHEBI:57699"/>
        <dbReference type="ChEBI" id="CHEBI:57980"/>
        <dbReference type="EC" id="3.1.3.15"/>
    </reaction>
</comment>
<dbReference type="InterPro" id="IPR003141">
    <property type="entry name" value="Pol/His_phosphatase_N"/>
</dbReference>
<evidence type="ECO:0000256" key="4">
    <source>
        <dbReference type="ARBA" id="ARBA00022605"/>
    </source>
</evidence>
<evidence type="ECO:0000256" key="7">
    <source>
        <dbReference type="ARBA" id="ARBA00049158"/>
    </source>
</evidence>
<dbReference type="NCBIfam" id="NF005996">
    <property type="entry name" value="PRK08123.1"/>
    <property type="match status" value="1"/>
</dbReference>
<proteinExistence type="inferred from homology"/>
<dbReference type="NCBIfam" id="TIGR01856">
    <property type="entry name" value="hisJ_fam"/>
    <property type="match status" value="1"/>
</dbReference>
<evidence type="ECO:0000256" key="1">
    <source>
        <dbReference type="ARBA" id="ARBA00004970"/>
    </source>
</evidence>
<name>A0A516KG30_9BACI</name>
<keyword evidence="5 8" id="KW-0378">Hydrolase</keyword>
<dbReference type="EMBL" id="CP041666">
    <property type="protein sequence ID" value="QDP40309.1"/>
    <property type="molecule type" value="Genomic_DNA"/>
</dbReference>
<gene>
    <name evidence="10" type="primary">hisJ</name>
    <name evidence="10" type="ORF">FN924_09055</name>
</gene>
<dbReference type="EC" id="3.1.3.15" evidence="3 8"/>
<dbReference type="InterPro" id="IPR010140">
    <property type="entry name" value="Histidinol_P_phosphatase_HisJ"/>
</dbReference>
<dbReference type="Gene3D" id="3.20.20.140">
    <property type="entry name" value="Metal-dependent hydrolases"/>
    <property type="match status" value="1"/>
</dbReference>
<accession>A0A516KG30</accession>
<dbReference type="UniPathway" id="UPA00031">
    <property type="reaction ID" value="UER00013"/>
</dbReference>
<keyword evidence="11" id="KW-1185">Reference proteome</keyword>
<evidence type="ECO:0000313" key="10">
    <source>
        <dbReference type="EMBL" id="QDP40309.1"/>
    </source>
</evidence>
<dbReference type="OrthoDB" id="9775255at2"/>